<dbReference type="PANTHER" id="PTHR37694">
    <property type="entry name" value="SLR8022 PROTEIN"/>
    <property type="match status" value="1"/>
</dbReference>
<dbReference type="SUPFAM" id="SSF51182">
    <property type="entry name" value="RmlC-like cupins"/>
    <property type="match status" value="1"/>
</dbReference>
<dbReference type="InterPro" id="IPR011051">
    <property type="entry name" value="RmlC_Cupin_sf"/>
</dbReference>
<organism evidence="2 3">
    <name type="scientific">Aminipila terrae</name>
    <dbReference type="NCBI Taxonomy" id="2697030"/>
    <lineage>
        <taxon>Bacteria</taxon>
        <taxon>Bacillati</taxon>
        <taxon>Bacillota</taxon>
        <taxon>Clostridia</taxon>
        <taxon>Peptostreptococcales</taxon>
        <taxon>Anaerovoracaceae</taxon>
        <taxon>Aminipila</taxon>
    </lineage>
</organism>
<dbReference type="EMBL" id="CP047591">
    <property type="protein sequence ID" value="QHI73839.1"/>
    <property type="molecule type" value="Genomic_DNA"/>
</dbReference>
<proteinExistence type="predicted"/>
<evidence type="ECO:0000313" key="2">
    <source>
        <dbReference type="EMBL" id="QHI73839.1"/>
    </source>
</evidence>
<name>A0A6P1MGJ6_9FIRM</name>
<dbReference type="Proteomes" id="UP000463883">
    <property type="component" value="Chromosome"/>
</dbReference>
<dbReference type="AlphaFoldDB" id="A0A6P1MGJ6"/>
<evidence type="ECO:0000313" key="3">
    <source>
        <dbReference type="Proteomes" id="UP000463883"/>
    </source>
</evidence>
<accession>A0A6P1MGJ6</accession>
<dbReference type="RefSeq" id="WP_162363600.1">
    <property type="nucleotide sequence ID" value="NZ_CP047591.1"/>
</dbReference>
<reference evidence="2 3" key="1">
    <citation type="submission" date="2020-01" db="EMBL/GenBank/DDBJ databases">
        <title>Genomic analysis of Aminipila sp. CBA3637.</title>
        <authorList>
            <person name="Kim Y.B."/>
            <person name="Roh S.W."/>
        </authorList>
    </citation>
    <scope>NUCLEOTIDE SEQUENCE [LARGE SCALE GENOMIC DNA]</scope>
    <source>
        <strain evidence="2 3">CBA3637</strain>
    </source>
</reference>
<dbReference type="CDD" id="cd02230">
    <property type="entry name" value="cupin_HP0902-like"/>
    <property type="match status" value="1"/>
</dbReference>
<dbReference type="InterPro" id="IPR013096">
    <property type="entry name" value="Cupin_2"/>
</dbReference>
<feature type="domain" description="Cupin type-2" evidence="1">
    <location>
        <begin position="43"/>
        <end position="111"/>
    </location>
</feature>
<dbReference type="InterPro" id="IPR014710">
    <property type="entry name" value="RmlC-like_jellyroll"/>
</dbReference>
<dbReference type="Gene3D" id="2.60.120.10">
    <property type="entry name" value="Jelly Rolls"/>
    <property type="match status" value="1"/>
</dbReference>
<dbReference type="KEGG" id="amic:Ami3637_16905"/>
<protein>
    <submittedName>
        <fullName evidence="2">Cupin domain-containing protein</fullName>
    </submittedName>
</protein>
<dbReference type="Pfam" id="PF07883">
    <property type="entry name" value="Cupin_2"/>
    <property type="match status" value="1"/>
</dbReference>
<sequence length="116" mass="12697">MKNAFIKNINHEEVISLASQVEVLPGQVVSKTLAQNKAVSITLFAFAKGEEISSHDSSGDAMVTVLEGTGKFKVNGVDYVLKANETLIMPARKPHAVYAEETFKMMLVVVFPQNEE</sequence>
<keyword evidence="3" id="KW-1185">Reference proteome</keyword>
<dbReference type="PANTHER" id="PTHR37694:SF1">
    <property type="entry name" value="SLR8022 PROTEIN"/>
    <property type="match status" value="1"/>
</dbReference>
<evidence type="ECO:0000259" key="1">
    <source>
        <dbReference type="Pfam" id="PF07883"/>
    </source>
</evidence>
<gene>
    <name evidence="2" type="ORF">Ami3637_16905</name>
</gene>